<dbReference type="OrthoDB" id="512168at2759"/>
<dbReference type="InterPro" id="IPR001314">
    <property type="entry name" value="Peptidase_S1A"/>
</dbReference>
<feature type="compositionally biased region" description="Low complexity" evidence="4">
    <location>
        <begin position="96"/>
        <end position="107"/>
    </location>
</feature>
<dbReference type="PROSITE" id="PS00134">
    <property type="entry name" value="TRYPSIN_HIS"/>
    <property type="match status" value="1"/>
</dbReference>
<dbReference type="Gene3D" id="2.40.10.10">
    <property type="entry name" value="Trypsin-like serine proteases"/>
    <property type="match status" value="1"/>
</dbReference>
<dbReference type="Gramene" id="GBG91246">
    <property type="protein sequence ID" value="GBG91246"/>
    <property type="gene ID" value="CBR_g52132"/>
</dbReference>
<dbReference type="InterPro" id="IPR043504">
    <property type="entry name" value="Peptidase_S1_PA_chymotrypsin"/>
</dbReference>
<comment type="similarity">
    <text evidence="1">Belongs to the peptidase S1 family.</text>
</comment>
<evidence type="ECO:0000313" key="6">
    <source>
        <dbReference type="EMBL" id="GBG91246.1"/>
    </source>
</evidence>
<dbReference type="EMBL" id="BFEA01000887">
    <property type="protein sequence ID" value="GBG91246.1"/>
    <property type="molecule type" value="Genomic_DNA"/>
</dbReference>
<keyword evidence="7" id="KW-1185">Reference proteome</keyword>
<protein>
    <recommendedName>
        <fullName evidence="5">Peptidase S1 domain-containing protein</fullName>
    </recommendedName>
</protein>
<dbReference type="InterPro" id="IPR009003">
    <property type="entry name" value="Peptidase_S1_PA"/>
</dbReference>
<dbReference type="SMART" id="SM00020">
    <property type="entry name" value="Tryp_SPc"/>
    <property type="match status" value="1"/>
</dbReference>
<evidence type="ECO:0000256" key="3">
    <source>
        <dbReference type="RuleBase" id="RU363034"/>
    </source>
</evidence>
<feature type="compositionally biased region" description="Polar residues" evidence="4">
    <location>
        <begin position="125"/>
        <end position="140"/>
    </location>
</feature>
<evidence type="ECO:0000256" key="4">
    <source>
        <dbReference type="SAM" id="MobiDB-lite"/>
    </source>
</evidence>
<evidence type="ECO:0000313" key="7">
    <source>
        <dbReference type="Proteomes" id="UP000265515"/>
    </source>
</evidence>
<dbReference type="InterPro" id="IPR033116">
    <property type="entry name" value="TRYPSIN_SER"/>
</dbReference>
<dbReference type="InterPro" id="IPR018114">
    <property type="entry name" value="TRYPSIN_HIS"/>
</dbReference>
<evidence type="ECO:0000256" key="2">
    <source>
        <dbReference type="ARBA" id="ARBA00023157"/>
    </source>
</evidence>
<dbReference type="AlphaFoldDB" id="A0A388M9L0"/>
<evidence type="ECO:0000256" key="1">
    <source>
        <dbReference type="ARBA" id="ARBA00007664"/>
    </source>
</evidence>
<dbReference type="GO" id="GO:0006508">
    <property type="term" value="P:proteolysis"/>
    <property type="evidence" value="ECO:0007669"/>
    <property type="project" value="UniProtKB-KW"/>
</dbReference>
<dbReference type="PANTHER" id="PTHR24276">
    <property type="entry name" value="POLYSERASE-RELATED"/>
    <property type="match status" value="1"/>
</dbReference>
<keyword evidence="3" id="KW-0720">Serine protease</keyword>
<dbReference type="Proteomes" id="UP000265515">
    <property type="component" value="Unassembled WGS sequence"/>
</dbReference>
<dbReference type="PRINTS" id="PR00722">
    <property type="entry name" value="CHYMOTRYPSIN"/>
</dbReference>
<name>A0A388M9L0_CHABU</name>
<dbReference type="STRING" id="69332.A0A388M9L0"/>
<dbReference type="InterPro" id="IPR050430">
    <property type="entry name" value="Peptidase_S1"/>
</dbReference>
<dbReference type="InterPro" id="IPR001254">
    <property type="entry name" value="Trypsin_dom"/>
</dbReference>
<feature type="domain" description="Peptidase S1" evidence="5">
    <location>
        <begin position="250"/>
        <end position="514"/>
    </location>
</feature>
<dbReference type="PROSITE" id="PS50240">
    <property type="entry name" value="TRYPSIN_DOM"/>
    <property type="match status" value="1"/>
</dbReference>
<evidence type="ECO:0000259" key="5">
    <source>
        <dbReference type="PROSITE" id="PS50240"/>
    </source>
</evidence>
<dbReference type="PROSITE" id="PS00135">
    <property type="entry name" value="TRYPSIN_SER"/>
    <property type="match status" value="1"/>
</dbReference>
<comment type="caution">
    <text evidence="6">The sequence shown here is derived from an EMBL/GenBank/DDBJ whole genome shotgun (WGS) entry which is preliminary data.</text>
</comment>
<accession>A0A388M9L0</accession>
<dbReference type="GO" id="GO:0004252">
    <property type="term" value="F:serine-type endopeptidase activity"/>
    <property type="evidence" value="ECO:0007669"/>
    <property type="project" value="InterPro"/>
</dbReference>
<reference evidence="6 7" key="1">
    <citation type="journal article" date="2018" name="Cell">
        <title>The Chara Genome: Secondary Complexity and Implications for Plant Terrestrialization.</title>
        <authorList>
            <person name="Nishiyama T."/>
            <person name="Sakayama H."/>
            <person name="Vries J.D."/>
            <person name="Buschmann H."/>
            <person name="Saint-Marcoux D."/>
            <person name="Ullrich K.K."/>
            <person name="Haas F.B."/>
            <person name="Vanderstraeten L."/>
            <person name="Becker D."/>
            <person name="Lang D."/>
            <person name="Vosolsobe S."/>
            <person name="Rombauts S."/>
            <person name="Wilhelmsson P.K.I."/>
            <person name="Janitza P."/>
            <person name="Kern R."/>
            <person name="Heyl A."/>
            <person name="Rumpler F."/>
            <person name="Villalobos L.I.A.C."/>
            <person name="Clay J.M."/>
            <person name="Skokan R."/>
            <person name="Toyoda A."/>
            <person name="Suzuki Y."/>
            <person name="Kagoshima H."/>
            <person name="Schijlen E."/>
            <person name="Tajeshwar N."/>
            <person name="Catarino B."/>
            <person name="Hetherington A.J."/>
            <person name="Saltykova A."/>
            <person name="Bonnot C."/>
            <person name="Breuninger H."/>
            <person name="Symeonidi A."/>
            <person name="Radhakrishnan G.V."/>
            <person name="Van Nieuwerburgh F."/>
            <person name="Deforce D."/>
            <person name="Chang C."/>
            <person name="Karol K.G."/>
            <person name="Hedrich R."/>
            <person name="Ulvskov P."/>
            <person name="Glockner G."/>
            <person name="Delwiche C.F."/>
            <person name="Petrasek J."/>
            <person name="Van de Peer Y."/>
            <person name="Friml J."/>
            <person name="Beilby M."/>
            <person name="Dolan L."/>
            <person name="Kohara Y."/>
            <person name="Sugano S."/>
            <person name="Fujiyama A."/>
            <person name="Delaux P.-M."/>
            <person name="Quint M."/>
            <person name="TheiBen G."/>
            <person name="Hagemann M."/>
            <person name="Harholt J."/>
            <person name="Dunand C."/>
            <person name="Zachgo S."/>
            <person name="Langdale J."/>
            <person name="Maumus F."/>
            <person name="Straeten D.V.D."/>
            <person name="Gould S.B."/>
            <person name="Rensing S.A."/>
        </authorList>
    </citation>
    <scope>NUCLEOTIDE SEQUENCE [LARGE SCALE GENOMIC DNA]</scope>
    <source>
        <strain evidence="6 7">S276</strain>
    </source>
</reference>
<proteinExistence type="inferred from homology"/>
<gene>
    <name evidence="6" type="ORF">CBR_g52132</name>
</gene>
<keyword evidence="3" id="KW-0645">Protease</keyword>
<keyword evidence="2" id="KW-1015">Disulfide bond</keyword>
<dbReference type="Pfam" id="PF00089">
    <property type="entry name" value="Trypsin"/>
    <property type="match status" value="1"/>
</dbReference>
<dbReference type="CDD" id="cd00190">
    <property type="entry name" value="Tryp_SPc"/>
    <property type="match status" value="1"/>
</dbReference>
<sequence length="698" mass="74183">MPLPVPFAAKPFAAKPFAAMSSAAMSSSATSSAGSPFATKPFATTPFAATSSAAMSSYGTSSAANPFATKPFAAMSSAAASSAAVTASAAKRASAAKSSTTATSSTAFPDAGAAPSSGKRKDVSGGQSESTTRATATSMNAKAGKKKSGTKIRRRALALASQYLVSSEGYDLWKKMMTEERGVVMALHAYGCRGKSCSSSSGGSSSRWTHLCERGASKAAAQHFLLLVLLVASEADSAPRFAEGVMHASIVNGGDVSDFRYYAFQVVLFYEGSLMCGGSIIAPSYILTAAHCVDDNFNRTNITGPYYHEQLNTDPNADSNYYDVGVANADKEEASRVRAAEVWIHKDYTTSSVEFDQYFRTSSDYAILRLERPLAFSDKIRSIALSPDDSGLKIGDDLTASGWGRILSGGVLPFQLQTVTVDHIPNLCALNFSNQGYDSGAWFDKAVMICAGCQGRGLGVCNGDSGGPLTVLSSQGGCPVQFGTASWNSGGCAMGLSVFGRVSKAVPWIEYIVKQPVRSTVTLSPTHKCDNCIENNHPAARECKRASMYNLQLCDVSSRLASSFILMQPRCEGGKHKLKAYINFHRGFPGAPKARKQQLQRGYVFFLRSYRGPGNGVVTLVHHNTTVVKINTPLKKPHFGGNPPAATRFNSLEGAWVYRWPGCSSHHTYAALYVLSEGPKGNPKYYQISIPVGKVPPP</sequence>
<dbReference type="PANTHER" id="PTHR24276:SF98">
    <property type="entry name" value="FI18310P1-RELATED"/>
    <property type="match status" value="1"/>
</dbReference>
<dbReference type="SUPFAM" id="SSF50494">
    <property type="entry name" value="Trypsin-like serine proteases"/>
    <property type="match status" value="1"/>
</dbReference>
<feature type="region of interest" description="Disordered" evidence="4">
    <location>
        <begin position="96"/>
        <end position="149"/>
    </location>
</feature>
<organism evidence="6 7">
    <name type="scientific">Chara braunii</name>
    <name type="common">Braun's stonewort</name>
    <dbReference type="NCBI Taxonomy" id="69332"/>
    <lineage>
        <taxon>Eukaryota</taxon>
        <taxon>Viridiplantae</taxon>
        <taxon>Streptophyta</taxon>
        <taxon>Charophyceae</taxon>
        <taxon>Charales</taxon>
        <taxon>Characeae</taxon>
        <taxon>Chara</taxon>
    </lineage>
</organism>
<keyword evidence="3" id="KW-0378">Hydrolase</keyword>